<evidence type="ECO:0000313" key="5">
    <source>
        <dbReference type="Proteomes" id="UP000502415"/>
    </source>
</evidence>
<name>A0A7Z2ZST0_9BURK</name>
<dbReference type="AlphaFoldDB" id="A0A7Z2ZST0"/>
<dbReference type="GO" id="GO:0008239">
    <property type="term" value="F:dipeptidyl-peptidase activity"/>
    <property type="evidence" value="ECO:0007669"/>
    <property type="project" value="TreeGrafter"/>
</dbReference>
<keyword evidence="3" id="KW-0732">Signal</keyword>
<dbReference type="GO" id="GO:0046872">
    <property type="term" value="F:metal ion binding"/>
    <property type="evidence" value="ECO:0007669"/>
    <property type="project" value="UniProtKB-KW"/>
</dbReference>
<evidence type="ECO:0000256" key="3">
    <source>
        <dbReference type="SAM" id="SignalP"/>
    </source>
</evidence>
<keyword evidence="5" id="KW-1185">Reference proteome</keyword>
<keyword evidence="1" id="KW-0479">Metal-binding</keyword>
<protein>
    <recommendedName>
        <fullName evidence="6">DNA mismatch repair protein MutT</fullName>
    </recommendedName>
</protein>
<dbReference type="PANTHER" id="PTHR23422">
    <property type="entry name" value="DIPEPTIDYL PEPTIDASE III-RELATED"/>
    <property type="match status" value="1"/>
</dbReference>
<dbReference type="Gene3D" id="3.30.540.30">
    <property type="match status" value="1"/>
</dbReference>
<evidence type="ECO:0000256" key="2">
    <source>
        <dbReference type="ARBA" id="ARBA00022801"/>
    </source>
</evidence>
<evidence type="ECO:0008006" key="6">
    <source>
        <dbReference type="Google" id="ProtNLM"/>
    </source>
</evidence>
<accession>A0A7Z2ZST0</accession>
<dbReference type="RefSeq" id="WP_170202852.1">
    <property type="nucleotide sequence ID" value="NZ_CP051685.1"/>
</dbReference>
<dbReference type="KEGG" id="mfy:HH212_12965"/>
<organism evidence="4 5">
    <name type="scientific">Massilia forsythiae</name>
    <dbReference type="NCBI Taxonomy" id="2728020"/>
    <lineage>
        <taxon>Bacteria</taxon>
        <taxon>Pseudomonadati</taxon>
        <taxon>Pseudomonadota</taxon>
        <taxon>Betaproteobacteria</taxon>
        <taxon>Burkholderiales</taxon>
        <taxon>Oxalobacteraceae</taxon>
        <taxon>Telluria group</taxon>
        <taxon>Massilia</taxon>
    </lineage>
</organism>
<dbReference type="PANTHER" id="PTHR23422:SF9">
    <property type="entry name" value="ZN-DEPENDENT HYDROLASE"/>
    <property type="match status" value="1"/>
</dbReference>
<feature type="signal peptide" evidence="3">
    <location>
        <begin position="1"/>
        <end position="22"/>
    </location>
</feature>
<dbReference type="GO" id="GO:0005737">
    <property type="term" value="C:cytoplasm"/>
    <property type="evidence" value="ECO:0007669"/>
    <property type="project" value="TreeGrafter"/>
</dbReference>
<dbReference type="Proteomes" id="UP000502415">
    <property type="component" value="Chromosome"/>
</dbReference>
<feature type="chain" id="PRO_5031082181" description="DNA mismatch repair protein MutT" evidence="3">
    <location>
        <begin position="23"/>
        <end position="592"/>
    </location>
</feature>
<dbReference type="InterPro" id="IPR039461">
    <property type="entry name" value="Peptidase_M49"/>
</dbReference>
<evidence type="ECO:0000313" key="4">
    <source>
        <dbReference type="EMBL" id="QJE00821.1"/>
    </source>
</evidence>
<evidence type="ECO:0000256" key="1">
    <source>
        <dbReference type="ARBA" id="ARBA00022723"/>
    </source>
</evidence>
<proteinExistence type="predicted"/>
<reference evidence="4 5" key="1">
    <citation type="submission" date="2020-04" db="EMBL/GenBank/DDBJ databases">
        <title>Genome sequencing of novel species.</title>
        <authorList>
            <person name="Heo J."/>
            <person name="Kim S.-J."/>
            <person name="Kim J.-S."/>
            <person name="Hong S.-B."/>
            <person name="Kwon S.-W."/>
        </authorList>
    </citation>
    <scope>NUCLEOTIDE SEQUENCE [LARGE SCALE GENOMIC DNA]</scope>
    <source>
        <strain evidence="4 5">GN2-R2</strain>
    </source>
</reference>
<sequence length="592" mass="65157">MKKRFVPLLLAAAVGTAATAFAQVPAAPAPSTAAGAPPSVDALNAMAKRFAPVDLTADTSNLSSGDRVAIAKLIEAARIVDTLQLRQRWSGNPALWTALLKDTTPLGKARREYFWLNKGPWSILDGNRSFMPAEYAGIRIPAEKPAGADFYPEGASKQALETWMNALPARDKEQAQWFFTTIRDNKGGKGAAQFKIVKYADEYRTELQQLSKLLKEAAAATGNASLKKFLNLRADAFLSNDYLASDFAWMDLDSPVDVTIGPYETYNDELFGYKAAFEAYVNVRDQKETAKLDFFGQHLQELENNLPLEAKYRNPKVGAIAPMVVVNQVYGAGDGNMGVQTAAYNLPNDERIIRQRGSKRVMLKNVQEAKFEATLSPISKLVLRADEQKELDFDAFFTHILAHEIMHGLGPHATTGKDGKPSTPRQDLKDAYSTIEEAKADVTGLWALAYMMDKGQLKNSLGQGAAAERKLYVTFLASAFRTLHFGLTDSHARGMAIQVNYLLDKGGFVSHGDGTFSVDYGKIKGAVADLDREFLTIEATGDYARAQALMQRYVVIRPDVQKALDKMKAVPNDIRPTFVTAARVAPRKWTLR</sequence>
<gene>
    <name evidence="4" type="ORF">HH212_12965</name>
</gene>
<keyword evidence="2" id="KW-0378">Hydrolase</keyword>
<dbReference type="Pfam" id="PF03571">
    <property type="entry name" value="Peptidase_M49"/>
    <property type="match status" value="1"/>
</dbReference>
<dbReference type="EMBL" id="CP051685">
    <property type="protein sequence ID" value="QJE00821.1"/>
    <property type="molecule type" value="Genomic_DNA"/>
</dbReference>